<dbReference type="PANTHER" id="PTHR43903">
    <property type="entry name" value="NEUROLIGIN"/>
    <property type="match status" value="1"/>
</dbReference>
<dbReference type="AlphaFoldDB" id="A0A8S9Y7Y0"/>
<evidence type="ECO:0000259" key="5">
    <source>
        <dbReference type="Pfam" id="PF00135"/>
    </source>
</evidence>
<proteinExistence type="inferred from homology"/>
<evidence type="ECO:0000256" key="1">
    <source>
        <dbReference type="ARBA" id="ARBA00005964"/>
    </source>
</evidence>
<dbReference type="SUPFAM" id="SSF53474">
    <property type="entry name" value="alpha/beta-Hydrolases"/>
    <property type="match status" value="1"/>
</dbReference>
<dbReference type="InterPro" id="IPR029058">
    <property type="entry name" value="AB_hydrolase_fold"/>
</dbReference>
<dbReference type="Gene3D" id="3.40.50.1820">
    <property type="entry name" value="alpha/beta hydrolase"/>
    <property type="match status" value="1"/>
</dbReference>
<dbReference type="Pfam" id="PF00135">
    <property type="entry name" value="COesterase"/>
    <property type="match status" value="1"/>
</dbReference>
<evidence type="ECO:0000256" key="3">
    <source>
        <dbReference type="ARBA" id="ARBA00023180"/>
    </source>
</evidence>
<dbReference type="InterPro" id="IPR002018">
    <property type="entry name" value="CarbesteraseB"/>
</dbReference>
<organism evidence="6 7">
    <name type="scientific">Apolygus lucorum</name>
    <name type="common">Small green plant bug</name>
    <name type="synonym">Lygocoris lucorum</name>
    <dbReference type="NCBI Taxonomy" id="248454"/>
    <lineage>
        <taxon>Eukaryota</taxon>
        <taxon>Metazoa</taxon>
        <taxon>Ecdysozoa</taxon>
        <taxon>Arthropoda</taxon>
        <taxon>Hexapoda</taxon>
        <taxon>Insecta</taxon>
        <taxon>Pterygota</taxon>
        <taxon>Neoptera</taxon>
        <taxon>Paraneoptera</taxon>
        <taxon>Hemiptera</taxon>
        <taxon>Heteroptera</taxon>
        <taxon>Panheteroptera</taxon>
        <taxon>Cimicomorpha</taxon>
        <taxon>Miridae</taxon>
        <taxon>Mirini</taxon>
        <taxon>Apolygus</taxon>
    </lineage>
</organism>
<name>A0A8S9Y7Y0_APOLU</name>
<feature type="region of interest" description="Disordered" evidence="4">
    <location>
        <begin position="1"/>
        <end position="23"/>
    </location>
</feature>
<dbReference type="InterPro" id="IPR019819">
    <property type="entry name" value="Carboxylesterase_B_CS"/>
</dbReference>
<gene>
    <name evidence="6" type="ORF">GE061_001315</name>
</gene>
<keyword evidence="7" id="KW-1185">Reference proteome</keyword>
<dbReference type="PROSITE" id="PS00941">
    <property type="entry name" value="CARBOXYLESTERASE_B_2"/>
    <property type="match status" value="1"/>
</dbReference>
<reference evidence="6" key="1">
    <citation type="journal article" date="2021" name="Mol. Ecol. Resour.">
        <title>Apolygus lucorum genome provides insights into omnivorousness and mesophyll feeding.</title>
        <authorList>
            <person name="Liu Y."/>
            <person name="Liu H."/>
            <person name="Wang H."/>
            <person name="Huang T."/>
            <person name="Liu B."/>
            <person name="Yang B."/>
            <person name="Yin L."/>
            <person name="Li B."/>
            <person name="Zhang Y."/>
            <person name="Zhang S."/>
            <person name="Jiang F."/>
            <person name="Zhang X."/>
            <person name="Ren Y."/>
            <person name="Wang B."/>
            <person name="Wang S."/>
            <person name="Lu Y."/>
            <person name="Wu K."/>
            <person name="Fan W."/>
            <person name="Wang G."/>
        </authorList>
    </citation>
    <scope>NUCLEOTIDE SEQUENCE</scope>
    <source>
        <strain evidence="6">12Hb</strain>
    </source>
</reference>
<comment type="similarity">
    <text evidence="1">Belongs to the type-B carboxylesterase/lipase family.</text>
</comment>
<dbReference type="InterPro" id="IPR051093">
    <property type="entry name" value="Neuroligin/BSAL"/>
</dbReference>
<evidence type="ECO:0000313" key="7">
    <source>
        <dbReference type="Proteomes" id="UP000466442"/>
    </source>
</evidence>
<dbReference type="Proteomes" id="UP000466442">
    <property type="component" value="Linkage Group LG1"/>
</dbReference>
<feature type="domain" description="Carboxylesterase type B" evidence="5">
    <location>
        <begin position="319"/>
        <end position="862"/>
    </location>
</feature>
<dbReference type="OrthoDB" id="408631at2759"/>
<protein>
    <recommendedName>
        <fullName evidence="5">Carboxylesterase type B domain-containing protein</fullName>
    </recommendedName>
</protein>
<comment type="caution">
    <text evidence="6">The sequence shown here is derived from an EMBL/GenBank/DDBJ whole genome shotgun (WGS) entry which is preliminary data.</text>
</comment>
<sequence length="938" mass="106043">MTTRSGRAFRRPPTPEATSGDGEQEFLLAQEEPEVGEGAAVVGPEGQNEQAVEVGVGGQLVARRNESMRIMQVSPQTPQIFPSTNPPPATTVSYALSQPGKETKPRPFDGSVDWESYYRQFEMIARKNRWDDETKVTELGAALCGPAVTVLSGLPRLVLYPALVEALEARYGVRNQTQLYLALLQSRVQQPEEGIVEYHREMREIGRKAWPDSHDGSLEGRAESQFPVNLGRDNPSWGVPILNFKCLRRSSSGIWANQGDAASRATERRRRKLWRRGGGLRRPMMSLVLHRRLVVIHLRLLLVILLVDVRVVDGARIKNPQVLIKGVTVIGKEISISRTQRATAFLGIPYASPPVGDLRFSPPEKISWPSDVDRPLFNATTFRPSCHQVTQNIEKAMGRYLFNLLVKQPGVNVSHQKEDCLYLNIYVPEGRPPMDSGGWPVVIWFHPGDFSSGTPILWDPTAFVIKQKVIVVSPSYRLDIFGFMSLENDDIPGNFGLMDQVAAMDWVHDHIGLFNGSRNDVMIWGHSAGGTSVTLHLVSEQSAKKFHKAVAMSGNVFLPDSIVQPRRNTIVNYFLKQEYGCTREKIEDCLRNLDVTALKKASEELPEELGEEYGPWIWGPVIDGYFVEDNPFLRDDPKEMFKTKRIHKVPLMAGFTDMEDIDTSDLDNFPVNKKTFTDSVSKVFYDELHLEALKILGNDSGCALNEDFIVNSILFHYTPSSPEMNEDQSLFRKRYIELATDRKFGAGTYALGEAMSSTDSFTYLYRFDYKMKSTGMSVNREWVGVPHQYDLPIFWGMPYWTTINPPIIWNNIDKKTSDVVMGLLGNFTRYSIPIQNKKTTTTWERFTSINPRLLIMDKTFNMSDSSSFDYKSVLFWNEYYPLIIESVSNCCNSTATLGVSEVQPLLITSILFYYSLSLFTAVTISHRTCSDLNIFTDR</sequence>
<evidence type="ECO:0000256" key="2">
    <source>
        <dbReference type="ARBA" id="ARBA00022729"/>
    </source>
</evidence>
<accession>A0A8S9Y7Y0</accession>
<keyword evidence="3" id="KW-0325">Glycoprotein</keyword>
<keyword evidence="2" id="KW-0732">Signal</keyword>
<evidence type="ECO:0000313" key="6">
    <source>
        <dbReference type="EMBL" id="KAF6216964.1"/>
    </source>
</evidence>
<dbReference type="EMBL" id="WIXP02000001">
    <property type="protein sequence ID" value="KAF6216964.1"/>
    <property type="molecule type" value="Genomic_DNA"/>
</dbReference>
<evidence type="ECO:0000256" key="4">
    <source>
        <dbReference type="SAM" id="MobiDB-lite"/>
    </source>
</evidence>